<dbReference type="SUPFAM" id="SSF51735">
    <property type="entry name" value="NAD(P)-binding Rossmann-fold domains"/>
    <property type="match status" value="1"/>
</dbReference>
<protein>
    <submittedName>
        <fullName evidence="1">Protein YeeZ</fullName>
    </submittedName>
</protein>
<organism evidence="1 2">
    <name type="scientific">Candidatus Erwinia haradaeae</name>
    <dbReference type="NCBI Taxonomy" id="1922217"/>
    <lineage>
        <taxon>Bacteria</taxon>
        <taxon>Pseudomonadati</taxon>
        <taxon>Pseudomonadota</taxon>
        <taxon>Gammaproteobacteria</taxon>
        <taxon>Enterobacterales</taxon>
        <taxon>Erwiniaceae</taxon>
        <taxon>Erwinia</taxon>
    </lineage>
</organism>
<dbReference type="AlphaFoldDB" id="A0A451D4U8"/>
<dbReference type="PANTHER" id="PTHR48079">
    <property type="entry name" value="PROTEIN YEEZ"/>
    <property type="match status" value="1"/>
</dbReference>
<dbReference type="Proteomes" id="UP000294338">
    <property type="component" value="Chromosome 1"/>
</dbReference>
<gene>
    <name evidence="1" type="primary">yeeZ</name>
    <name evidence="1" type="ORF">ERCISPPS3390_615</name>
</gene>
<proteinExistence type="predicted"/>
<dbReference type="GO" id="GO:0004029">
    <property type="term" value="F:aldehyde dehydrogenase (NAD+) activity"/>
    <property type="evidence" value="ECO:0007669"/>
    <property type="project" value="TreeGrafter"/>
</dbReference>
<evidence type="ECO:0000313" key="2">
    <source>
        <dbReference type="Proteomes" id="UP000294338"/>
    </source>
</evidence>
<dbReference type="Gene3D" id="3.40.50.720">
    <property type="entry name" value="NAD(P)-binding Rossmann-like Domain"/>
    <property type="match status" value="1"/>
</dbReference>
<dbReference type="EMBL" id="LR217705">
    <property type="protein sequence ID" value="VFP80729.1"/>
    <property type="molecule type" value="Genomic_DNA"/>
</dbReference>
<accession>A0A451D4U8</accession>
<name>A0A451D4U8_9GAMM</name>
<reference evidence="1 2" key="1">
    <citation type="submission" date="2019-02" db="EMBL/GenBank/DDBJ databases">
        <authorList>
            <person name="Manzano-Marin A."/>
            <person name="Manzano-Marin A."/>
        </authorList>
    </citation>
    <scope>NUCLEOTIDE SEQUENCE [LARGE SCALE GENOMIC DNA]</scope>
    <source>
        <strain evidence="1 2">ErCisplendens/pseudotsugae</strain>
    </source>
</reference>
<sequence precursor="true">MKRVVIIGLGWLGFPLGMSLIARSWQVSGSKTTQEGVEAVRMSGIDSYFLKLTPKLICNKQDLKNLLNVDAMVITLPFTRKITSNTQSSDYFLAIQNLVNVALNFSITQIIFTSSISVYEGSVFSINENTTVKPHSFTARILLEVENWLSCLKMVSVDILRLAGLVGPKRHPGTFLVGKAVLKNGYHGVNLVHLDDVVAAIILLLSNSSGGGVYNLSAPQHPARNRFYSQAAKTLGLSPPSFYCNDRRELEKIIDGSKICRDLGFTYCYPDPMCMIS</sequence>
<dbReference type="InterPro" id="IPR051783">
    <property type="entry name" value="NAD(P)-dependent_oxidoreduct"/>
</dbReference>
<evidence type="ECO:0000313" key="1">
    <source>
        <dbReference type="EMBL" id="VFP80729.1"/>
    </source>
</evidence>
<dbReference type="InterPro" id="IPR036291">
    <property type="entry name" value="NAD(P)-bd_dom_sf"/>
</dbReference>
<dbReference type="RefSeq" id="WP_197095333.1">
    <property type="nucleotide sequence ID" value="NZ_LR217705.1"/>
</dbReference>
<dbReference type="PANTHER" id="PTHR48079:SF6">
    <property type="entry name" value="NAD(P)-BINDING DOMAIN-CONTAINING PROTEIN-RELATED"/>
    <property type="match status" value="1"/>
</dbReference>
<dbReference type="GO" id="GO:0005737">
    <property type="term" value="C:cytoplasm"/>
    <property type="evidence" value="ECO:0007669"/>
    <property type="project" value="TreeGrafter"/>
</dbReference>